<feature type="domain" description="ABC transporter" evidence="11">
    <location>
        <begin position="294"/>
        <end position="509"/>
    </location>
</feature>
<dbReference type="PANTHER" id="PTHR42855:SF1">
    <property type="entry name" value="ABC TRANSPORTER DOMAIN-CONTAINING PROTEIN"/>
    <property type="match status" value="1"/>
</dbReference>
<dbReference type="InterPro" id="IPR003439">
    <property type="entry name" value="ABC_transporter-like_ATP-bd"/>
</dbReference>
<evidence type="ECO:0000256" key="5">
    <source>
        <dbReference type="ARBA" id="ARBA00022741"/>
    </source>
</evidence>
<dbReference type="SUPFAM" id="SSF52540">
    <property type="entry name" value="P-loop containing nucleoside triphosphate hydrolases"/>
    <property type="match status" value="2"/>
</dbReference>
<evidence type="ECO:0000313" key="12">
    <source>
        <dbReference type="EMBL" id="KAK1747156.1"/>
    </source>
</evidence>
<evidence type="ECO:0000256" key="4">
    <source>
        <dbReference type="ARBA" id="ARBA00022737"/>
    </source>
</evidence>
<dbReference type="EMBL" id="JATAAI010000003">
    <property type="protein sequence ID" value="KAK1747156.1"/>
    <property type="molecule type" value="Genomic_DNA"/>
</dbReference>
<keyword evidence="3" id="KW-0699">rRNA-binding</keyword>
<evidence type="ECO:0000256" key="9">
    <source>
        <dbReference type="ARBA" id="ARBA00022884"/>
    </source>
</evidence>
<dbReference type="GO" id="GO:0005524">
    <property type="term" value="F:ATP binding"/>
    <property type="evidence" value="ECO:0007669"/>
    <property type="project" value="UniProtKB-KW"/>
</dbReference>
<proteinExistence type="predicted"/>
<dbReference type="CDD" id="cd03221">
    <property type="entry name" value="ABCF_EF-3"/>
    <property type="match status" value="1"/>
</dbReference>
<dbReference type="SMART" id="SM00382">
    <property type="entry name" value="AAA"/>
    <property type="match status" value="2"/>
</dbReference>
<evidence type="ECO:0000259" key="11">
    <source>
        <dbReference type="PROSITE" id="PS50893"/>
    </source>
</evidence>
<dbReference type="Pfam" id="PF12848">
    <property type="entry name" value="ABC_tran_Xtn"/>
    <property type="match status" value="1"/>
</dbReference>
<feature type="domain" description="ABC transporter" evidence="11">
    <location>
        <begin position="15"/>
        <end position="229"/>
    </location>
</feature>
<dbReference type="InterPro" id="IPR003593">
    <property type="entry name" value="AAA+_ATPase"/>
</dbReference>
<evidence type="ECO:0000313" key="13">
    <source>
        <dbReference type="Proteomes" id="UP001224775"/>
    </source>
</evidence>
<dbReference type="GO" id="GO:0006412">
    <property type="term" value="P:translation"/>
    <property type="evidence" value="ECO:0007669"/>
    <property type="project" value="UniProtKB-KW"/>
</dbReference>
<dbReference type="FunFam" id="3.40.50.300:FF:000183">
    <property type="entry name" value="ABC transporter ATP-binding protein yjjK"/>
    <property type="match status" value="1"/>
</dbReference>
<keyword evidence="6" id="KW-0378">Hydrolase</keyword>
<keyword evidence="5" id="KW-0547">Nucleotide-binding</keyword>
<dbReference type="GO" id="GO:0016887">
    <property type="term" value="F:ATP hydrolysis activity"/>
    <property type="evidence" value="ECO:0007669"/>
    <property type="project" value="InterPro"/>
</dbReference>
<keyword evidence="1" id="KW-0963">Cytoplasm</keyword>
<keyword evidence="9" id="KW-0694">RNA-binding</keyword>
<evidence type="ECO:0000256" key="8">
    <source>
        <dbReference type="ARBA" id="ARBA00022845"/>
    </source>
</evidence>
<dbReference type="FunFam" id="3.40.50.300:FF:000011">
    <property type="entry name" value="Putative ABC transporter ATP-binding component"/>
    <property type="match status" value="1"/>
</dbReference>
<keyword evidence="10" id="KW-0648">Protein biosynthesis</keyword>
<evidence type="ECO:0000256" key="7">
    <source>
        <dbReference type="ARBA" id="ARBA00022840"/>
    </source>
</evidence>
<dbReference type="InterPro" id="IPR017871">
    <property type="entry name" value="ABC_transporter-like_CS"/>
</dbReference>
<keyword evidence="2" id="KW-0820">tRNA-binding</keyword>
<dbReference type="Proteomes" id="UP001224775">
    <property type="component" value="Unassembled WGS sequence"/>
</dbReference>
<dbReference type="Gene3D" id="3.40.50.300">
    <property type="entry name" value="P-loop containing nucleotide triphosphate hydrolases"/>
    <property type="match status" value="2"/>
</dbReference>
<keyword evidence="8" id="KW-0810">Translation regulation</keyword>
<dbReference type="InterPro" id="IPR027417">
    <property type="entry name" value="P-loop_NTPase"/>
</dbReference>
<dbReference type="PANTHER" id="PTHR42855">
    <property type="entry name" value="ABC TRANSPORTER ATP-BINDING SUBUNIT"/>
    <property type="match status" value="1"/>
</dbReference>
<sequence>MKIIAETCCGEEFCEVDAELISYTGEIELPRDVTVAFVEQEPLSPSDITVADALLGIKSSQSATKNPNSVFQIVRNYNQVCNAAEFDDNAFDKASAAMDKGGGAGWDVFTKMDEIATRLRLDDLKDQSLSKLSGGERKRVALGAALVQTPDVLLLDEPTNHLDLNAIRLLSDIITAEKKMTVLCITHDRSFLNEVCDRIIELDDGQIYGYDGNYGDFLEGKDARLRNDAAVMSSMKKKLSRELAWMRKQPSGRQSKSKARQEAFYKLEKMAAPKKKDLKLTLTNDDRRLGANILSMENVSLKFGEKVVLDDFTYDFNAGDTIGIVGANGVGKSTFLSMITGRQQPDSGTITPGETVSFGIYDQMGIKFDDDDQRVLEFVRQRVLARDGTTLAEAPSEANKLLEQFQFSKERWNERIRMLSGGERRRLQLLSVLTQRPNFLILDEPTNDVDLDTLSALEEYLAEFKGVLVIVSHDRYFVDKVTEHLFVFEGDGIVKDYLGSLTDYAETTIEVKT</sequence>
<evidence type="ECO:0000256" key="10">
    <source>
        <dbReference type="ARBA" id="ARBA00022917"/>
    </source>
</evidence>
<comment type="caution">
    <text evidence="12">The sequence shown here is derived from an EMBL/GenBank/DDBJ whole genome shotgun (WGS) entry which is preliminary data.</text>
</comment>
<evidence type="ECO:0000256" key="6">
    <source>
        <dbReference type="ARBA" id="ARBA00022801"/>
    </source>
</evidence>
<evidence type="ECO:0000256" key="3">
    <source>
        <dbReference type="ARBA" id="ARBA00022730"/>
    </source>
</evidence>
<dbReference type="GO" id="GO:0000049">
    <property type="term" value="F:tRNA binding"/>
    <property type="evidence" value="ECO:0007669"/>
    <property type="project" value="UniProtKB-KW"/>
</dbReference>
<organism evidence="12 13">
    <name type="scientific">Skeletonema marinoi</name>
    <dbReference type="NCBI Taxonomy" id="267567"/>
    <lineage>
        <taxon>Eukaryota</taxon>
        <taxon>Sar</taxon>
        <taxon>Stramenopiles</taxon>
        <taxon>Ochrophyta</taxon>
        <taxon>Bacillariophyta</taxon>
        <taxon>Coscinodiscophyceae</taxon>
        <taxon>Thalassiosirophycidae</taxon>
        <taxon>Thalassiosirales</taxon>
        <taxon>Skeletonemataceae</taxon>
        <taxon>Skeletonema</taxon>
        <taxon>Skeletonema marinoi-dohrnii complex</taxon>
    </lineage>
</organism>
<name>A0AAD8YIG1_9STRA</name>
<evidence type="ECO:0000256" key="2">
    <source>
        <dbReference type="ARBA" id="ARBA00022555"/>
    </source>
</evidence>
<keyword evidence="7" id="KW-0067">ATP-binding</keyword>
<evidence type="ECO:0000256" key="1">
    <source>
        <dbReference type="ARBA" id="ARBA00022490"/>
    </source>
</evidence>
<reference evidence="12" key="1">
    <citation type="submission" date="2023-06" db="EMBL/GenBank/DDBJ databases">
        <title>Survivors Of The Sea: Transcriptome response of Skeletonema marinoi to long-term dormancy.</title>
        <authorList>
            <person name="Pinder M.I.M."/>
            <person name="Kourtchenko O."/>
            <person name="Robertson E.K."/>
            <person name="Larsson T."/>
            <person name="Maumus F."/>
            <person name="Osuna-Cruz C.M."/>
            <person name="Vancaester E."/>
            <person name="Stenow R."/>
            <person name="Vandepoele K."/>
            <person name="Ploug H."/>
            <person name="Bruchert V."/>
            <person name="Godhe A."/>
            <person name="Topel M."/>
        </authorList>
    </citation>
    <scope>NUCLEOTIDE SEQUENCE</scope>
    <source>
        <strain evidence="12">R05AC</strain>
    </source>
</reference>
<gene>
    <name evidence="12" type="ORF">QTG54_002500</name>
</gene>
<protein>
    <submittedName>
        <fullName evidence="12">ABC transporter</fullName>
    </submittedName>
</protein>
<dbReference type="InterPro" id="IPR032781">
    <property type="entry name" value="ABC_tran_Xtn"/>
</dbReference>
<keyword evidence="4" id="KW-0677">Repeat</keyword>
<dbReference type="AlphaFoldDB" id="A0AAD8YIG1"/>
<dbReference type="GO" id="GO:0006417">
    <property type="term" value="P:regulation of translation"/>
    <property type="evidence" value="ECO:0007669"/>
    <property type="project" value="UniProtKB-KW"/>
</dbReference>
<dbReference type="PROSITE" id="PS50893">
    <property type="entry name" value="ABC_TRANSPORTER_2"/>
    <property type="match status" value="2"/>
</dbReference>
<accession>A0AAD8YIG1</accession>
<keyword evidence="13" id="KW-1185">Reference proteome</keyword>
<dbReference type="InterPro" id="IPR051309">
    <property type="entry name" value="ABCF_ATPase"/>
</dbReference>
<dbReference type="Pfam" id="PF00005">
    <property type="entry name" value="ABC_tran"/>
    <property type="match status" value="2"/>
</dbReference>
<dbReference type="GO" id="GO:0019843">
    <property type="term" value="F:rRNA binding"/>
    <property type="evidence" value="ECO:0007669"/>
    <property type="project" value="UniProtKB-KW"/>
</dbReference>
<dbReference type="PROSITE" id="PS00211">
    <property type="entry name" value="ABC_TRANSPORTER_1"/>
    <property type="match status" value="2"/>
</dbReference>